<evidence type="ECO:0000313" key="3">
    <source>
        <dbReference type="Proteomes" id="UP000006545"/>
    </source>
</evidence>
<accession>F4KL84</accession>
<evidence type="ECO:0000259" key="1">
    <source>
        <dbReference type="Pfam" id="PF00485"/>
    </source>
</evidence>
<sequence>MENLSIYCPNLDEHLSVPPGATLYQVAQSYRNALGFEPVNARVNNLTVALDWRLRESCQVEFVGLTEESGRHTYLRSLCLLFAKALHDELPHYHLSVRHSLSGGYFSVVRCGDKGITDEQLALIKRRIDHLIAEDLPFERRTVPAEEAVQIFTAMGEMDKVDLITSSGQPYVTYHYLDGYPDNYYGSLLLSTGQVQLYDLVPYLGGVLIRVPSIVQPTELAPFEPQQPMREVFDKQSRLLTLLDVSYVGSLNKAISTGHFSEIVQVAEAAQEKEIAAIATEIAEAYNQKGVRIVLVAGPSSSGKTTFTKRLRLQLMANYLRPHQISLDNYFVAREFTPLDDNGEYDFEHIEALDLELFASDLRRLLAGELVDMPLFDFTQGARVYQKELLQLGEGDLLLIEGIHALNPRLIPEDLQPLTYNIYISALTALGLDAHNRIPSTDIRLLRRMVRDHNYRGYSAIDTISRWRSVRAGEKRWIFPYQNRANVLFNSALLYEVAVLKTLAEQILYQVPACVKEYSEARRLLRFLDHVRPAPINEIPSTSLLREFIGGSSFHY</sequence>
<name>F4KL84_PORAD</name>
<dbReference type="Gene3D" id="3.40.50.300">
    <property type="entry name" value="P-loop containing nucleotide triphosphate hydrolases"/>
    <property type="match status" value="1"/>
</dbReference>
<dbReference type="Pfam" id="PF00485">
    <property type="entry name" value="PRK"/>
    <property type="match status" value="1"/>
</dbReference>
<dbReference type="EMBL" id="CP002689">
    <property type="protein sequence ID" value="AEE12058.1"/>
    <property type="molecule type" value="Genomic_DNA"/>
</dbReference>
<dbReference type="eggNOG" id="COG0441">
    <property type="taxonomic scope" value="Bacteria"/>
</dbReference>
<dbReference type="RefSeq" id="WP_013759769.1">
    <property type="nucleotide sequence ID" value="NC_015501.1"/>
</dbReference>
<dbReference type="InterPro" id="IPR006083">
    <property type="entry name" value="PRK/URK"/>
</dbReference>
<organism evidence="2 3">
    <name type="scientific">Porphyromonas asaccharolytica (strain ATCC 25260 / DSM 20707 / BCRC 10618 / CCUG 7834 / JCM 6326 / LMG 13178 / VPI 4198 / B440)</name>
    <name type="common">Bacteroides asaccharolyticus</name>
    <dbReference type="NCBI Taxonomy" id="879243"/>
    <lineage>
        <taxon>Bacteria</taxon>
        <taxon>Pseudomonadati</taxon>
        <taxon>Bacteroidota</taxon>
        <taxon>Bacteroidia</taxon>
        <taxon>Bacteroidales</taxon>
        <taxon>Porphyromonadaceae</taxon>
        <taxon>Porphyromonas</taxon>
    </lineage>
</organism>
<dbReference type="SUPFAM" id="SSF55186">
    <property type="entry name" value="ThrRS/AlaRS common domain"/>
    <property type="match status" value="1"/>
</dbReference>
<proteinExistence type="predicted"/>
<dbReference type="OrthoDB" id="9764644at2"/>
<reference evidence="3" key="1">
    <citation type="submission" date="2011-04" db="EMBL/GenBank/DDBJ databases">
        <title>The complete genome of Porphyromonas asaccharolytica DSM 20707.</title>
        <authorList>
            <person name="Lucas S."/>
            <person name="Han J."/>
            <person name="Lapidus A."/>
            <person name="Bruce D."/>
            <person name="Goodwin L."/>
            <person name="Pitluck S."/>
            <person name="Peters L."/>
            <person name="Kyrpides N."/>
            <person name="Mavromatis K."/>
            <person name="Ivanova N."/>
            <person name="Ovchinnikova G."/>
            <person name="Pagani I."/>
            <person name="Lu M."/>
            <person name="Detter J.C."/>
            <person name="Tapia R."/>
            <person name="Han C."/>
            <person name="Land M."/>
            <person name="Hauser L."/>
            <person name="Markowitz V."/>
            <person name="Cheng J.-F."/>
            <person name="Hugenholtz P."/>
            <person name="Woyke T."/>
            <person name="Wu D."/>
            <person name="Gronow S."/>
            <person name="Wellnitz S."/>
            <person name="Brambilla E."/>
            <person name="Klenk H.-P."/>
            <person name="Eisen J.A."/>
        </authorList>
    </citation>
    <scope>NUCLEOTIDE SEQUENCE [LARGE SCALE GENOMIC DNA]</scope>
    <source>
        <strain evidence="3">ATCC 25260 / DSM 20707 / VPI 4198</strain>
    </source>
</reference>
<gene>
    <name evidence="2" type="ordered locus">Poras_0104</name>
</gene>
<dbReference type="InterPro" id="IPR027417">
    <property type="entry name" value="P-loop_NTPase"/>
</dbReference>
<dbReference type="GO" id="GO:0016301">
    <property type="term" value="F:kinase activity"/>
    <property type="evidence" value="ECO:0007669"/>
    <property type="project" value="UniProtKB-KW"/>
</dbReference>
<dbReference type="eggNOG" id="COG0572">
    <property type="taxonomic scope" value="Bacteria"/>
</dbReference>
<dbReference type="Proteomes" id="UP000006545">
    <property type="component" value="Chromosome"/>
</dbReference>
<dbReference type="KEGG" id="pah:Poras_0104"/>
<keyword evidence="2" id="KW-0808">Transferase</keyword>
<dbReference type="Gene3D" id="3.30.980.10">
    <property type="entry name" value="Threonyl-trna Synthetase, Chain A, domain 2"/>
    <property type="match status" value="1"/>
</dbReference>
<protein>
    <submittedName>
        <fullName evidence="2">Phosphoribulose/uridine kinase</fullName>
    </submittedName>
</protein>
<keyword evidence="2" id="KW-0418">Kinase</keyword>
<keyword evidence="3" id="KW-1185">Reference proteome</keyword>
<dbReference type="InterPro" id="IPR018163">
    <property type="entry name" value="Thr/Ala-tRNA-synth_IIc_edit"/>
</dbReference>
<feature type="domain" description="Phosphoribulokinase/uridine kinase" evidence="1">
    <location>
        <begin position="294"/>
        <end position="491"/>
    </location>
</feature>
<dbReference type="CDD" id="cd02028">
    <property type="entry name" value="UMPK_like"/>
    <property type="match status" value="1"/>
</dbReference>
<dbReference type="SUPFAM" id="SSF52540">
    <property type="entry name" value="P-loop containing nucleoside triphosphate hydrolases"/>
    <property type="match status" value="1"/>
</dbReference>
<dbReference type="GO" id="GO:0005524">
    <property type="term" value="F:ATP binding"/>
    <property type="evidence" value="ECO:0007669"/>
    <property type="project" value="InterPro"/>
</dbReference>
<dbReference type="PANTHER" id="PTHR10285">
    <property type="entry name" value="URIDINE KINASE"/>
    <property type="match status" value="1"/>
</dbReference>
<dbReference type="HOGENOM" id="CLU_023775_1_0_10"/>
<dbReference type="AlphaFoldDB" id="F4KL84"/>
<dbReference type="STRING" id="879243.Poras_0104"/>
<evidence type="ECO:0000313" key="2">
    <source>
        <dbReference type="EMBL" id="AEE12058.1"/>
    </source>
</evidence>